<proteinExistence type="predicted"/>
<organism evidence="1 2">
    <name type="scientific">Aspergillus melleus</name>
    <dbReference type="NCBI Taxonomy" id="138277"/>
    <lineage>
        <taxon>Eukaryota</taxon>
        <taxon>Fungi</taxon>
        <taxon>Dikarya</taxon>
        <taxon>Ascomycota</taxon>
        <taxon>Pezizomycotina</taxon>
        <taxon>Eurotiomycetes</taxon>
        <taxon>Eurotiomycetidae</taxon>
        <taxon>Eurotiales</taxon>
        <taxon>Aspergillaceae</taxon>
        <taxon>Aspergillus</taxon>
        <taxon>Aspergillus subgen. Circumdati</taxon>
    </lineage>
</organism>
<evidence type="ECO:0000313" key="2">
    <source>
        <dbReference type="Proteomes" id="UP001177260"/>
    </source>
</evidence>
<keyword evidence="2" id="KW-1185">Reference proteome</keyword>
<dbReference type="Proteomes" id="UP001177260">
    <property type="component" value="Unassembled WGS sequence"/>
</dbReference>
<evidence type="ECO:0000313" key="1">
    <source>
        <dbReference type="EMBL" id="KAK1146726.1"/>
    </source>
</evidence>
<accession>A0ACC3B8Q4</accession>
<comment type="caution">
    <text evidence="1">The sequence shown here is derived from an EMBL/GenBank/DDBJ whole genome shotgun (WGS) entry which is preliminary data.</text>
</comment>
<reference evidence="1 2" key="1">
    <citation type="journal article" date="2023" name="ACS Omega">
        <title>Identification of the Neoaspergillic Acid Biosynthesis Gene Cluster by Establishing an In Vitro CRISPR-Ribonucleoprotein Genetic System in Aspergillus melleus.</title>
        <authorList>
            <person name="Yuan B."/>
            <person name="Grau M.F."/>
            <person name="Murata R.M."/>
            <person name="Torok T."/>
            <person name="Venkateswaran K."/>
            <person name="Stajich J.E."/>
            <person name="Wang C.C.C."/>
        </authorList>
    </citation>
    <scope>NUCLEOTIDE SEQUENCE [LARGE SCALE GENOMIC DNA]</scope>
    <source>
        <strain evidence="1 2">IMV 1140</strain>
    </source>
</reference>
<protein>
    <submittedName>
        <fullName evidence="1">Uncharacterized protein</fullName>
    </submittedName>
</protein>
<sequence>MVKAKTLWSFLSGVLEAANTEKQFPKPVVEFFKQIVIYCEFMQRQTANILNGNDLLLARSPRRIE</sequence>
<dbReference type="EMBL" id="JAOPJF010000016">
    <property type="protein sequence ID" value="KAK1146726.1"/>
    <property type="molecule type" value="Genomic_DNA"/>
</dbReference>
<name>A0ACC3B8Q4_9EURO</name>
<gene>
    <name evidence="1" type="ORF">N8T08_002799</name>
</gene>